<feature type="transmembrane region" description="Helical" evidence="5">
    <location>
        <begin position="20"/>
        <end position="50"/>
    </location>
</feature>
<dbReference type="InterPro" id="IPR051533">
    <property type="entry name" value="WaaL-like"/>
</dbReference>
<evidence type="ECO:0000256" key="3">
    <source>
        <dbReference type="ARBA" id="ARBA00022989"/>
    </source>
</evidence>
<gene>
    <name evidence="7" type="ORF">ISO4_01389</name>
</gene>
<keyword evidence="4 5" id="KW-0472">Membrane</keyword>
<feature type="transmembrane region" description="Helical" evidence="5">
    <location>
        <begin position="62"/>
        <end position="81"/>
    </location>
</feature>
<protein>
    <submittedName>
        <fullName evidence="7">O-antigen polymerase</fullName>
    </submittedName>
</protein>
<keyword evidence="3 5" id="KW-1133">Transmembrane helix</keyword>
<feature type="transmembrane region" description="Helical" evidence="5">
    <location>
        <begin position="177"/>
        <end position="193"/>
    </location>
</feature>
<feature type="transmembrane region" description="Helical" evidence="5">
    <location>
        <begin position="151"/>
        <end position="170"/>
    </location>
</feature>
<dbReference type="Proteomes" id="UP000644441">
    <property type="component" value="Unassembled WGS sequence"/>
</dbReference>
<dbReference type="RefSeq" id="WP_194855678.1">
    <property type="nucleotide sequence ID" value="NZ_ARXR01000008.1"/>
</dbReference>
<feature type="domain" description="O-antigen ligase-related" evidence="6">
    <location>
        <begin position="182"/>
        <end position="341"/>
    </location>
</feature>
<dbReference type="Pfam" id="PF04932">
    <property type="entry name" value="Wzy_C"/>
    <property type="match status" value="1"/>
</dbReference>
<evidence type="ECO:0000313" key="7">
    <source>
        <dbReference type="EMBL" id="MBF5052787.1"/>
    </source>
</evidence>
<feature type="transmembrane region" description="Helical" evidence="5">
    <location>
        <begin position="117"/>
        <end position="139"/>
    </location>
</feature>
<dbReference type="PANTHER" id="PTHR37422:SF13">
    <property type="entry name" value="LIPOPOLYSACCHARIDE BIOSYNTHESIS PROTEIN PA4999-RELATED"/>
    <property type="match status" value="1"/>
</dbReference>
<sequence length="417" mass="45409">MHCRFKSHKSDPLNSLALAGFLAGLVILPLGYAAFAALIVVLALPGALLPRRDSRLCPEDRWFLLALLLFGLHLVLDAWRGGAPVGHQTASTLPWWPLAAALVLVGWRRLPPAGVALWWGAAFGALAACGIVLVRWLALGVDRVHVPGINAIPFGNLSLVLGVLSLVWALRLSQMPLLFGVAALAGLVVSLLSGTRGGWVTLPVVALVLLLCQGEEIRRLWLARPLRTRLLAVAGVVLVAAFAVWQALPRAVALVEDLRGYLHQGVTRTSVGLRLDMWHAAWTLFLQKPLLGWGEGAMMPELRRLIAAGELNEQARYFGFQLHSDVLDTLARRGLLGLITLLLMYAVPLAGFVRRLRCADVDVRTFALAGTLVVLMFAGFGLTQSQFRDERSFAAYLVLVVTCWVLMRPKPIDPLKS</sequence>
<name>A0ABS0AF63_9GAMM</name>
<comment type="caution">
    <text evidence="7">The sequence shown here is derived from an EMBL/GenBank/DDBJ whole genome shotgun (WGS) entry which is preliminary data.</text>
</comment>
<feature type="transmembrane region" description="Helical" evidence="5">
    <location>
        <begin position="199"/>
        <end position="217"/>
    </location>
</feature>
<reference evidence="7 8" key="1">
    <citation type="submission" date="2012-09" db="EMBL/GenBank/DDBJ databases">
        <title>Genome Sequence of alkane-degrading Bacterium Alcanivorax venustensis ISO4.</title>
        <authorList>
            <person name="Lai Q."/>
            <person name="Shao Z."/>
        </authorList>
    </citation>
    <scope>NUCLEOTIDE SEQUENCE [LARGE SCALE GENOMIC DNA]</scope>
    <source>
        <strain evidence="7 8">ISO4</strain>
    </source>
</reference>
<evidence type="ECO:0000256" key="2">
    <source>
        <dbReference type="ARBA" id="ARBA00022692"/>
    </source>
</evidence>
<feature type="transmembrane region" description="Helical" evidence="5">
    <location>
        <begin position="365"/>
        <end position="387"/>
    </location>
</feature>
<accession>A0ABS0AF63</accession>
<keyword evidence="2 5" id="KW-0812">Transmembrane</keyword>
<feature type="transmembrane region" description="Helical" evidence="5">
    <location>
        <begin position="229"/>
        <end position="248"/>
    </location>
</feature>
<keyword evidence="8" id="KW-1185">Reference proteome</keyword>
<comment type="subcellular location">
    <subcellularLocation>
        <location evidence="1">Membrane</location>
        <topology evidence="1">Multi-pass membrane protein</topology>
    </subcellularLocation>
</comment>
<evidence type="ECO:0000313" key="8">
    <source>
        <dbReference type="Proteomes" id="UP000644441"/>
    </source>
</evidence>
<organism evidence="7 8">
    <name type="scientific">Alloalcanivorax venustensis ISO4</name>
    <dbReference type="NCBI Taxonomy" id="1177184"/>
    <lineage>
        <taxon>Bacteria</taxon>
        <taxon>Pseudomonadati</taxon>
        <taxon>Pseudomonadota</taxon>
        <taxon>Gammaproteobacteria</taxon>
        <taxon>Oceanospirillales</taxon>
        <taxon>Alcanivoracaceae</taxon>
        <taxon>Alloalcanivorax</taxon>
    </lineage>
</organism>
<dbReference type="EMBL" id="ARXR01000008">
    <property type="protein sequence ID" value="MBF5052787.1"/>
    <property type="molecule type" value="Genomic_DNA"/>
</dbReference>
<evidence type="ECO:0000259" key="6">
    <source>
        <dbReference type="Pfam" id="PF04932"/>
    </source>
</evidence>
<dbReference type="InterPro" id="IPR007016">
    <property type="entry name" value="O-antigen_ligase-rel_domated"/>
</dbReference>
<evidence type="ECO:0000256" key="1">
    <source>
        <dbReference type="ARBA" id="ARBA00004141"/>
    </source>
</evidence>
<proteinExistence type="predicted"/>
<feature type="transmembrane region" description="Helical" evidence="5">
    <location>
        <begin position="93"/>
        <end position="110"/>
    </location>
</feature>
<evidence type="ECO:0000256" key="4">
    <source>
        <dbReference type="ARBA" id="ARBA00023136"/>
    </source>
</evidence>
<dbReference type="PANTHER" id="PTHR37422">
    <property type="entry name" value="TEICHURONIC ACID BIOSYNTHESIS PROTEIN TUAE"/>
    <property type="match status" value="1"/>
</dbReference>
<feature type="transmembrane region" description="Helical" evidence="5">
    <location>
        <begin position="334"/>
        <end position="353"/>
    </location>
</feature>
<evidence type="ECO:0000256" key="5">
    <source>
        <dbReference type="SAM" id="Phobius"/>
    </source>
</evidence>
<feature type="transmembrane region" description="Helical" evidence="5">
    <location>
        <begin position="393"/>
        <end position="409"/>
    </location>
</feature>